<accession>A0A0N0X9S9</accession>
<dbReference type="PATRIC" id="fig|81035.3.peg.1557"/>
<gene>
    <name evidence="2" type="ORF">ABJ99_1451</name>
</gene>
<evidence type="ECO:0000313" key="2">
    <source>
        <dbReference type="EMBL" id="KPC30072.1"/>
    </source>
</evidence>
<evidence type="ECO:0000256" key="1">
    <source>
        <dbReference type="SAM" id="MobiDB-lite"/>
    </source>
</evidence>
<proteinExistence type="predicted"/>
<name>A0A0N0X9S9_PSESX</name>
<dbReference type="Proteomes" id="UP000037891">
    <property type="component" value="Unassembled WGS sequence"/>
</dbReference>
<dbReference type="RefSeq" id="WP_259469601.1">
    <property type="nucleotide sequence ID" value="NZ_LGLN01000056.1"/>
</dbReference>
<evidence type="ECO:0000313" key="3">
    <source>
        <dbReference type="Proteomes" id="UP000037891"/>
    </source>
</evidence>
<comment type="caution">
    <text evidence="2">The sequence shown here is derived from an EMBL/GenBank/DDBJ whole genome shotgun (WGS) entry which is preliminary data.</text>
</comment>
<organism evidence="2 3">
    <name type="scientific">Pseudomonas syringae pv. cilantro</name>
    <dbReference type="NCBI Taxonomy" id="81035"/>
    <lineage>
        <taxon>Bacteria</taxon>
        <taxon>Pseudomonadati</taxon>
        <taxon>Pseudomonadota</taxon>
        <taxon>Gammaproteobacteria</taxon>
        <taxon>Pseudomonadales</taxon>
        <taxon>Pseudomonadaceae</taxon>
        <taxon>Pseudomonas</taxon>
        <taxon>Pseudomonas syringae</taxon>
    </lineage>
</organism>
<dbReference type="AlphaFoldDB" id="A0A0N0X9S9"/>
<sequence length="41" mass="4379">MATHFDPYPDDDEAEQAPCGTWLGEASNGTGNWVHVDAVCA</sequence>
<dbReference type="EMBL" id="LGLN01000056">
    <property type="protein sequence ID" value="KPC30072.1"/>
    <property type="molecule type" value="Genomic_DNA"/>
</dbReference>
<reference evidence="2 3" key="2">
    <citation type="submission" date="2015-10" db="EMBL/GenBank/DDBJ databases">
        <title>Comparative genomics and high-throughput reverse genetic screens identify a new phytobacterial MAMP and an Arabidopsis receptor required for immune elicitation.</title>
        <authorList>
            <person name="Mott G.A."/>
            <person name="Thakur S."/>
            <person name="Wang P.W."/>
            <person name="Desveaux D."/>
            <person name="Guttman D.S."/>
        </authorList>
    </citation>
    <scope>NUCLEOTIDE SEQUENCE [LARGE SCALE GENOMIC DNA]</scope>
    <source>
        <strain evidence="2 3">0788_9</strain>
    </source>
</reference>
<feature type="region of interest" description="Disordered" evidence="1">
    <location>
        <begin position="1"/>
        <end position="29"/>
    </location>
</feature>
<protein>
    <submittedName>
        <fullName evidence="2">Uncharacterized protein</fullName>
    </submittedName>
</protein>
<reference evidence="2 3" key="1">
    <citation type="submission" date="2015-07" db="EMBL/GenBank/DDBJ databases">
        <authorList>
            <person name="Noorani M."/>
        </authorList>
    </citation>
    <scope>NUCLEOTIDE SEQUENCE [LARGE SCALE GENOMIC DNA]</scope>
    <source>
        <strain evidence="2 3">0788_9</strain>
    </source>
</reference>